<name>A0A3Q7GGJ4_SOLLC</name>
<evidence type="ECO:0000256" key="1">
    <source>
        <dbReference type="SAM" id="MobiDB-lite"/>
    </source>
</evidence>
<dbReference type="PANTHER" id="PTHR36068:SF1">
    <property type="entry name" value="OS01G0102500 PROTEIN"/>
    <property type="match status" value="1"/>
</dbReference>
<feature type="compositionally biased region" description="Basic residues" evidence="1">
    <location>
        <begin position="511"/>
        <end position="524"/>
    </location>
</feature>
<feature type="compositionally biased region" description="Polar residues" evidence="1">
    <location>
        <begin position="525"/>
        <end position="552"/>
    </location>
</feature>
<feature type="region of interest" description="Disordered" evidence="1">
    <location>
        <begin position="403"/>
        <end position="423"/>
    </location>
</feature>
<feature type="compositionally biased region" description="Polar residues" evidence="1">
    <location>
        <begin position="744"/>
        <end position="768"/>
    </location>
</feature>
<accession>A0A3Q7GGJ4</accession>
<reference evidence="2" key="1">
    <citation type="journal article" date="2012" name="Nature">
        <title>The tomato genome sequence provides insights into fleshy fruit evolution.</title>
        <authorList>
            <consortium name="Tomato Genome Consortium"/>
        </authorList>
    </citation>
    <scope>NUCLEOTIDE SEQUENCE [LARGE SCALE GENOMIC DNA]</scope>
    <source>
        <strain evidence="2">cv. Heinz 1706</strain>
    </source>
</reference>
<dbReference type="EnsemblPlants" id="Solyc05g015955.1.1">
    <property type="protein sequence ID" value="Solyc05g015955.1.1"/>
    <property type="gene ID" value="Solyc05g015955.1"/>
</dbReference>
<sequence length="839" mass="93327">MGKLICDSTASSPVIPWRDPTSTPSSIDLVDQSSPAITPVAVVDTSSWENVSSLEDQQRRHLIKIQSKGVLWKHPQDQNASMVFRLSHGGEVEADGNCLFTACGKSMGVKTVSYARDLRRRTVRRFLEDLGSEKEAIESAIKHMYSPDLKSGWGIHVVQELKLLAKKDDREVLESAISELVHLGMQRELAAESIYKERCIAVDDGPSWAKYMSISGSPDDEYDIITLQYTEDGLLTVDENCDGHAAAFGDDIAIECLATEFKREIFVVQAHGSDAMVDEENCVFFLPHRPKCEICEPPLFLFMKGTGWCGAGADHYEPLIASPSAYVSQEKLSAIFSVRPPLISSVRLPLSCPPFFSTCPPLKIKVVLSVRTPSSNLSASVRTPSSNLSAISVRHFFLTMDNQSSKNHKTQEEAHAKTPEKRGRKLAMAMSRPPRPPHNCTNIQPTGEECTTLQLPQPSHVTHDEPGTSNVNIDVGKPQEVPGFEDFSSETPHQLLRISTRVSSTRSTPPPKRRKVVHPHKTKVSKSTTAEKQPTQNVYTPDLPTSQADNVSNVPVNSDFRKVIFENSQLEGLKQYLKGYVDQQVGCLVELMKKNHSELMKVVGEKDNKTEKKHNVDQDIGGSVVDADEQTDKVDQQSVSPNHMDCSKEQHMEEAVEVIHSPQRSHVLIEKVSLNNENDYTTGEASHSDTKILNADEHDVDTLQHNIEKHTTSLFSVDTSTEVENNVQPLCLMSHVEQNESAFWSSDSQLPTQLPVNKSSLPPDTETSAPRHRMPSRILQSPYLTDFGSNDKRKAKIDDDVLPLYPFEGCGILEQLSLGMMDEFSQWIEKGLLKLHANK</sequence>
<feature type="compositionally biased region" description="Basic and acidic residues" evidence="1">
    <location>
        <begin position="409"/>
        <end position="421"/>
    </location>
</feature>
<dbReference type="PANTHER" id="PTHR36068">
    <property type="entry name" value="OS01G0102500 PROTEIN"/>
    <property type="match status" value="1"/>
</dbReference>
<feature type="region of interest" description="Disordered" evidence="1">
    <location>
        <begin position="500"/>
        <end position="552"/>
    </location>
</feature>
<reference evidence="2" key="2">
    <citation type="submission" date="2019-01" db="UniProtKB">
        <authorList>
            <consortium name="EnsemblPlants"/>
        </authorList>
    </citation>
    <scope>IDENTIFICATION</scope>
    <source>
        <strain evidence="2">cv. Heinz 1706</strain>
    </source>
</reference>
<dbReference type="Gramene" id="Solyc05g015955.1.1">
    <property type="protein sequence ID" value="Solyc05g015955.1.1"/>
    <property type="gene ID" value="Solyc05g015955.1"/>
</dbReference>
<dbReference type="Gene3D" id="3.90.70.80">
    <property type="match status" value="1"/>
</dbReference>
<proteinExistence type="predicted"/>
<feature type="region of interest" description="Disordered" evidence="1">
    <location>
        <begin position="744"/>
        <end position="777"/>
    </location>
</feature>
<evidence type="ECO:0000313" key="2">
    <source>
        <dbReference type="EnsemblPlants" id="Solyc05g015955.1.1"/>
    </source>
</evidence>
<keyword evidence="3" id="KW-1185">Reference proteome</keyword>
<dbReference type="InParanoid" id="A0A3Q7GGJ4"/>
<organism evidence="2">
    <name type="scientific">Solanum lycopersicum</name>
    <name type="common">Tomato</name>
    <name type="synonym">Lycopersicon esculentum</name>
    <dbReference type="NCBI Taxonomy" id="4081"/>
    <lineage>
        <taxon>Eukaryota</taxon>
        <taxon>Viridiplantae</taxon>
        <taxon>Streptophyta</taxon>
        <taxon>Embryophyta</taxon>
        <taxon>Tracheophyta</taxon>
        <taxon>Spermatophyta</taxon>
        <taxon>Magnoliopsida</taxon>
        <taxon>eudicotyledons</taxon>
        <taxon>Gunneridae</taxon>
        <taxon>Pentapetalae</taxon>
        <taxon>asterids</taxon>
        <taxon>lamiids</taxon>
        <taxon>Solanales</taxon>
        <taxon>Solanaceae</taxon>
        <taxon>Solanoideae</taxon>
        <taxon>Solaneae</taxon>
        <taxon>Solanum</taxon>
        <taxon>Solanum subgen. Lycopersicon</taxon>
    </lineage>
</organism>
<dbReference type="STRING" id="4081.A0A3Q7GGJ4"/>
<dbReference type="PaxDb" id="4081-Solyc05g015970.1.1"/>
<dbReference type="Proteomes" id="UP000004994">
    <property type="component" value="Chromosome 5"/>
</dbReference>
<evidence type="ECO:0000313" key="3">
    <source>
        <dbReference type="Proteomes" id="UP000004994"/>
    </source>
</evidence>
<protein>
    <recommendedName>
        <fullName evidence="4">OTU domain-containing protein</fullName>
    </recommendedName>
</protein>
<evidence type="ECO:0008006" key="4">
    <source>
        <dbReference type="Google" id="ProtNLM"/>
    </source>
</evidence>
<dbReference type="AlphaFoldDB" id="A0A3Q7GGJ4"/>